<dbReference type="AlphaFoldDB" id="A0ABD6DWL3"/>
<comment type="caution">
    <text evidence="2">The sequence shown here is derived from an EMBL/GenBank/DDBJ whole genome shotgun (WGS) entry which is preliminary data.</text>
</comment>
<keyword evidence="1" id="KW-0472">Membrane</keyword>
<feature type="transmembrane region" description="Helical" evidence="1">
    <location>
        <begin position="85"/>
        <end position="104"/>
    </location>
</feature>
<protein>
    <submittedName>
        <fullName evidence="2">Uncharacterized protein</fullName>
    </submittedName>
</protein>
<name>A0ABD6DWL3_9EURY</name>
<keyword evidence="1" id="KW-0812">Transmembrane</keyword>
<evidence type="ECO:0000313" key="2">
    <source>
        <dbReference type="EMBL" id="MFD1686676.1"/>
    </source>
</evidence>
<reference evidence="2 3" key="1">
    <citation type="journal article" date="2019" name="Int. J. Syst. Evol. Microbiol.">
        <title>The Global Catalogue of Microorganisms (GCM) 10K type strain sequencing project: providing services to taxonomists for standard genome sequencing and annotation.</title>
        <authorList>
            <consortium name="The Broad Institute Genomics Platform"/>
            <consortium name="The Broad Institute Genome Sequencing Center for Infectious Disease"/>
            <person name="Wu L."/>
            <person name="Ma J."/>
        </authorList>
    </citation>
    <scope>NUCLEOTIDE SEQUENCE [LARGE SCALE GENOMIC DNA]</scope>
    <source>
        <strain evidence="2 3">CGMCC 1.10387</strain>
    </source>
</reference>
<evidence type="ECO:0000256" key="1">
    <source>
        <dbReference type="SAM" id="Phobius"/>
    </source>
</evidence>
<dbReference type="Proteomes" id="UP001597092">
    <property type="component" value="Unassembled WGS sequence"/>
</dbReference>
<proteinExistence type="predicted"/>
<dbReference type="EMBL" id="JBHUDP010000005">
    <property type="protein sequence ID" value="MFD1686676.1"/>
    <property type="molecule type" value="Genomic_DNA"/>
</dbReference>
<feature type="transmembrane region" description="Helical" evidence="1">
    <location>
        <begin position="116"/>
        <end position="136"/>
    </location>
</feature>
<evidence type="ECO:0000313" key="3">
    <source>
        <dbReference type="Proteomes" id="UP001597092"/>
    </source>
</evidence>
<keyword evidence="3" id="KW-1185">Reference proteome</keyword>
<gene>
    <name evidence="2" type="ORF">ACFSAS_13750</name>
</gene>
<dbReference type="RefSeq" id="WP_256305753.1">
    <property type="nucleotide sequence ID" value="NZ_JANHAW010000001.1"/>
</dbReference>
<keyword evidence="1" id="KW-1133">Transmembrane helix</keyword>
<accession>A0ABD6DWL3</accession>
<sequence>MSLQSATRDRFRPWYLLDVAAFLLGAGGSIRRTVGFDEFASLTAFAAVTAVVSGLFAVVVLRFTVGNLWGYAVEYVNAGGQWTDLPFLVPVGGGLAAVAVTYAATTSLGAAAWAGFWTFAVAAGVVAVAVSLAAGYSEASA</sequence>
<organism evidence="2 3">
    <name type="scientific">Halobellus litoreus</name>
    <dbReference type="NCBI Taxonomy" id="755310"/>
    <lineage>
        <taxon>Archaea</taxon>
        <taxon>Methanobacteriati</taxon>
        <taxon>Methanobacteriota</taxon>
        <taxon>Stenosarchaea group</taxon>
        <taxon>Halobacteria</taxon>
        <taxon>Halobacteriales</taxon>
        <taxon>Haloferacaceae</taxon>
        <taxon>Halobellus</taxon>
    </lineage>
</organism>
<feature type="transmembrane region" description="Helical" evidence="1">
    <location>
        <begin position="12"/>
        <end position="30"/>
    </location>
</feature>
<feature type="transmembrane region" description="Helical" evidence="1">
    <location>
        <begin position="42"/>
        <end position="65"/>
    </location>
</feature>